<evidence type="ECO:0000256" key="13">
    <source>
        <dbReference type="RuleBase" id="RU363034"/>
    </source>
</evidence>
<evidence type="ECO:0000256" key="6">
    <source>
        <dbReference type="ARBA" id="ARBA00022801"/>
    </source>
</evidence>
<evidence type="ECO:0000256" key="12">
    <source>
        <dbReference type="ARBA" id="ARBA00038868"/>
    </source>
</evidence>
<name>T1DEY9_ANOAQ</name>
<dbReference type="PROSITE" id="PS00135">
    <property type="entry name" value="TRYPSIN_SER"/>
    <property type="match status" value="1"/>
</dbReference>
<proteinExistence type="evidence at transcript level"/>
<keyword evidence="3 13" id="KW-0645">Protease</keyword>
<dbReference type="Pfam" id="PF00089">
    <property type="entry name" value="Trypsin"/>
    <property type="match status" value="1"/>
</dbReference>
<keyword evidence="4 14" id="KW-0732">Signal</keyword>
<protein>
    <recommendedName>
        <fullName evidence="12">trypsin</fullName>
        <ecNumber evidence="12">3.4.21.4</ecNumber>
    </recommendedName>
</protein>
<dbReference type="InterPro" id="IPR050430">
    <property type="entry name" value="Peptidase_S1"/>
</dbReference>
<evidence type="ECO:0000256" key="7">
    <source>
        <dbReference type="ARBA" id="ARBA00022825"/>
    </source>
</evidence>
<accession>T1DEY9</accession>
<evidence type="ECO:0000256" key="11">
    <source>
        <dbReference type="ARBA" id="ARBA00036320"/>
    </source>
</evidence>
<comment type="similarity">
    <text evidence="10">Belongs to the peptidase S1 family. CLIP subfamily.</text>
</comment>
<keyword evidence="8" id="KW-0865">Zymogen</keyword>
<comment type="catalytic activity">
    <reaction evidence="11">
        <text>Preferential cleavage: Arg-|-Xaa, Lys-|-Xaa.</text>
        <dbReference type="EC" id="3.4.21.4"/>
    </reaction>
</comment>
<dbReference type="EC" id="3.4.21.4" evidence="12"/>
<dbReference type="PROSITE" id="PS00134">
    <property type="entry name" value="TRYPSIN_HIS"/>
    <property type="match status" value="1"/>
</dbReference>
<dbReference type="GO" id="GO:0004252">
    <property type="term" value="F:serine-type endopeptidase activity"/>
    <property type="evidence" value="ECO:0007669"/>
    <property type="project" value="UniProtKB-EC"/>
</dbReference>
<dbReference type="AlphaFoldDB" id="T1DEY9"/>
<keyword evidence="7 13" id="KW-0720">Serine protease</keyword>
<sequence>MSFKIATVLALATLVFVEARTVQDREDPWDRMAQALPRLPRLPQEPRYVSKGNRIVGGFAIDISEAPYQVSLQRFGSHNCGGSIISKEWVLTAAHCTVGASPSSLAVRYGSSEHAAGGTLVPVARIINHPKYNGNTISYDFSLLQLKQEVVFGEDAQPVDLPEQDDPVEDTTLCKVSGWGNTQSVSESTKTLRATYVPSVNQDECRKAYASFGGITETMLCAGFKNGGKDACQGDSGGPLVANDQLIGVVSWGYGCAVPGFPGVYARVASARDWIRQNSGV</sequence>
<dbReference type="VEuPathDB" id="VectorBase:AAQUA_007191"/>
<feature type="domain" description="Peptidase S1" evidence="15">
    <location>
        <begin position="55"/>
        <end position="280"/>
    </location>
</feature>
<dbReference type="PRINTS" id="PR00722">
    <property type="entry name" value="CHYMOTRYPSIN"/>
</dbReference>
<keyword evidence="5" id="KW-0222">Digestion</keyword>
<dbReference type="EMBL" id="GAMD01003326">
    <property type="protein sequence ID" value="JAA98264.1"/>
    <property type="molecule type" value="mRNA"/>
</dbReference>
<dbReference type="Gene3D" id="2.40.10.10">
    <property type="entry name" value="Trypsin-like serine proteases"/>
    <property type="match status" value="1"/>
</dbReference>
<dbReference type="FunFam" id="2.40.10.10:FF:000077">
    <property type="entry name" value="Predicted protein"/>
    <property type="match status" value="1"/>
</dbReference>
<evidence type="ECO:0000259" key="15">
    <source>
        <dbReference type="PROSITE" id="PS50240"/>
    </source>
</evidence>
<feature type="signal peptide" evidence="14">
    <location>
        <begin position="1"/>
        <end position="19"/>
    </location>
</feature>
<keyword evidence="6 13" id="KW-0378">Hydrolase</keyword>
<evidence type="ECO:0000256" key="10">
    <source>
        <dbReference type="ARBA" id="ARBA00024195"/>
    </source>
</evidence>
<dbReference type="PANTHER" id="PTHR24276">
    <property type="entry name" value="POLYSERASE-RELATED"/>
    <property type="match status" value="1"/>
</dbReference>
<evidence type="ECO:0000256" key="8">
    <source>
        <dbReference type="ARBA" id="ARBA00023145"/>
    </source>
</evidence>
<evidence type="ECO:0000256" key="3">
    <source>
        <dbReference type="ARBA" id="ARBA00022670"/>
    </source>
</evidence>
<dbReference type="PROSITE" id="PS50240">
    <property type="entry name" value="TRYPSIN_DOM"/>
    <property type="match status" value="1"/>
</dbReference>
<dbReference type="InterPro" id="IPR009003">
    <property type="entry name" value="Peptidase_S1_PA"/>
</dbReference>
<dbReference type="InterPro" id="IPR001254">
    <property type="entry name" value="Trypsin_dom"/>
</dbReference>
<evidence type="ECO:0000256" key="2">
    <source>
        <dbReference type="ARBA" id="ARBA00022525"/>
    </source>
</evidence>
<dbReference type="InterPro" id="IPR018114">
    <property type="entry name" value="TRYPSIN_HIS"/>
</dbReference>
<dbReference type="InterPro" id="IPR043504">
    <property type="entry name" value="Peptidase_S1_PA_chymotrypsin"/>
</dbReference>
<evidence type="ECO:0000256" key="5">
    <source>
        <dbReference type="ARBA" id="ARBA00022757"/>
    </source>
</evidence>
<evidence type="ECO:0000256" key="9">
    <source>
        <dbReference type="ARBA" id="ARBA00023157"/>
    </source>
</evidence>
<evidence type="ECO:0000256" key="4">
    <source>
        <dbReference type="ARBA" id="ARBA00022729"/>
    </source>
</evidence>
<organism evidence="16">
    <name type="scientific">Anopheles aquasalis</name>
    <name type="common">Malaria mosquito</name>
    <dbReference type="NCBI Taxonomy" id="42839"/>
    <lineage>
        <taxon>Eukaryota</taxon>
        <taxon>Metazoa</taxon>
        <taxon>Ecdysozoa</taxon>
        <taxon>Arthropoda</taxon>
        <taxon>Hexapoda</taxon>
        <taxon>Insecta</taxon>
        <taxon>Pterygota</taxon>
        <taxon>Neoptera</taxon>
        <taxon>Endopterygota</taxon>
        <taxon>Diptera</taxon>
        <taxon>Nematocera</taxon>
        <taxon>Culicoidea</taxon>
        <taxon>Culicidae</taxon>
        <taxon>Anophelinae</taxon>
        <taxon>Anopheles</taxon>
    </lineage>
</organism>
<evidence type="ECO:0000256" key="14">
    <source>
        <dbReference type="SAM" id="SignalP"/>
    </source>
</evidence>
<evidence type="ECO:0000256" key="1">
    <source>
        <dbReference type="ARBA" id="ARBA00004613"/>
    </source>
</evidence>
<dbReference type="GO" id="GO:0006508">
    <property type="term" value="P:proteolysis"/>
    <property type="evidence" value="ECO:0007669"/>
    <property type="project" value="UniProtKB-KW"/>
</dbReference>
<dbReference type="GO" id="GO:0005576">
    <property type="term" value="C:extracellular region"/>
    <property type="evidence" value="ECO:0007669"/>
    <property type="project" value="UniProtKB-SubCell"/>
</dbReference>
<dbReference type="PANTHER" id="PTHR24276:SF97">
    <property type="entry name" value="GH13245P2-RELATED"/>
    <property type="match status" value="1"/>
</dbReference>
<feature type="chain" id="PRO_5004586712" description="trypsin" evidence="14">
    <location>
        <begin position="20"/>
        <end position="281"/>
    </location>
</feature>
<dbReference type="InterPro" id="IPR033116">
    <property type="entry name" value="TRYPSIN_SER"/>
</dbReference>
<dbReference type="SMART" id="SM00020">
    <property type="entry name" value="Tryp_SPc"/>
    <property type="match status" value="1"/>
</dbReference>
<dbReference type="CDD" id="cd00190">
    <property type="entry name" value="Tryp_SPc"/>
    <property type="match status" value="1"/>
</dbReference>
<keyword evidence="9" id="KW-1015">Disulfide bond</keyword>
<reference evidence="16" key="1">
    <citation type="submission" date="2013-07" db="EMBL/GenBank/DDBJ databases">
        <title>Transcriptome sequencing and developmental regulation of gene expression in Anopheles aquasalis.</title>
        <authorList>
            <consortium name="Brazilian Malaria Network (MCT/CNPq/MS/SCTIE/DECIT/PRONEX 555648/2009-5) and Research Network on Bioactive Molecules from Arthropod Vectors (NAP-MOBIARVE"/>
            <consortium name="University of Sao Paulo)"/>
            <person name="Marinotti O."/>
            <person name="Ribeiro J.M.C."/>
            <person name="Costa-da-Silva A.L."/>
            <person name="Silva M.C.P."/>
            <person name="Lopes A.R."/>
            <person name="Barros M.S."/>
            <person name="Sa-Nunes A."/>
            <person name="Konjin B.B."/>
            <person name="Carvalho E."/>
            <person name="Suesdek L."/>
            <person name="Silva-Neto M.A.C."/>
            <person name="Capurro M.L."/>
        </authorList>
    </citation>
    <scope>NUCLEOTIDE SEQUENCE</scope>
    <source>
        <tissue evidence="16">Whole body</tissue>
    </source>
</reference>
<dbReference type="GO" id="GO:0007586">
    <property type="term" value="P:digestion"/>
    <property type="evidence" value="ECO:0007669"/>
    <property type="project" value="UniProtKB-KW"/>
</dbReference>
<dbReference type="InterPro" id="IPR001314">
    <property type="entry name" value="Peptidase_S1A"/>
</dbReference>
<evidence type="ECO:0000313" key="16">
    <source>
        <dbReference type="EMBL" id="JAA98264.1"/>
    </source>
</evidence>
<dbReference type="SUPFAM" id="SSF50494">
    <property type="entry name" value="Trypsin-like serine proteases"/>
    <property type="match status" value="1"/>
</dbReference>
<keyword evidence="2" id="KW-0964">Secreted</keyword>
<comment type="subcellular location">
    <subcellularLocation>
        <location evidence="1">Secreted</location>
    </subcellularLocation>
</comment>